<keyword evidence="10 17" id="KW-0762">Sugar transport</keyword>
<feature type="active site" description="Tele-phosphohistidine intermediate" evidence="18">
    <location>
        <position position="187"/>
    </location>
</feature>
<dbReference type="Pfam" id="PF05524">
    <property type="entry name" value="PEP-utilisers_N"/>
    <property type="match status" value="1"/>
</dbReference>
<evidence type="ECO:0000256" key="13">
    <source>
        <dbReference type="ARBA" id="ARBA00022723"/>
    </source>
</evidence>
<evidence type="ECO:0000256" key="1">
    <source>
        <dbReference type="ARBA" id="ARBA00000683"/>
    </source>
</evidence>
<proteinExistence type="inferred from homology"/>
<dbReference type="EC" id="2.7.3.9" evidence="6 17"/>
<dbReference type="InterPro" id="IPR000121">
    <property type="entry name" value="PEP_util_C"/>
</dbReference>
<dbReference type="InterPro" id="IPR040442">
    <property type="entry name" value="Pyrv_kinase-like_dom_sf"/>
</dbReference>
<dbReference type="PANTHER" id="PTHR46244">
    <property type="entry name" value="PHOSPHOENOLPYRUVATE-PROTEIN PHOSPHOTRANSFERASE"/>
    <property type="match status" value="1"/>
</dbReference>
<feature type="binding site" evidence="20">
    <location>
        <position position="453"/>
    </location>
    <ligand>
        <name>Mg(2+)</name>
        <dbReference type="ChEBI" id="CHEBI:18420"/>
    </ligand>
</feature>
<dbReference type="Pfam" id="PF02896">
    <property type="entry name" value="PEP-utilizers_C"/>
    <property type="match status" value="1"/>
</dbReference>
<evidence type="ECO:0000256" key="3">
    <source>
        <dbReference type="ARBA" id="ARBA00002728"/>
    </source>
</evidence>
<dbReference type="AlphaFoldDB" id="A0A4R1RI73"/>
<evidence type="ECO:0000256" key="2">
    <source>
        <dbReference type="ARBA" id="ARBA00001946"/>
    </source>
</evidence>
<keyword evidence="8 17" id="KW-0813">Transport</keyword>
<evidence type="ECO:0000256" key="4">
    <source>
        <dbReference type="ARBA" id="ARBA00004496"/>
    </source>
</evidence>
<organism evidence="24 25">
    <name type="scientific">Hydrogenispora ethanolica</name>
    <dbReference type="NCBI Taxonomy" id="1082276"/>
    <lineage>
        <taxon>Bacteria</taxon>
        <taxon>Bacillati</taxon>
        <taxon>Bacillota</taxon>
        <taxon>Hydrogenispora</taxon>
    </lineage>
</organism>
<comment type="cofactor">
    <cofactor evidence="2 17 20">
        <name>Mg(2+)</name>
        <dbReference type="ChEBI" id="CHEBI:18420"/>
    </cofactor>
</comment>
<dbReference type="OrthoDB" id="9765468at2"/>
<dbReference type="GO" id="GO:0008965">
    <property type="term" value="F:phosphoenolpyruvate-protein phosphotransferase activity"/>
    <property type="evidence" value="ECO:0007669"/>
    <property type="project" value="UniProtKB-EC"/>
</dbReference>
<evidence type="ECO:0000313" key="25">
    <source>
        <dbReference type="Proteomes" id="UP000295008"/>
    </source>
</evidence>
<evidence type="ECO:0000256" key="17">
    <source>
        <dbReference type="PIRNR" id="PIRNR000732"/>
    </source>
</evidence>
<dbReference type="SUPFAM" id="SSF47831">
    <property type="entry name" value="Enzyme I of the PEP:sugar phosphotransferase system HPr-binding (sub)domain"/>
    <property type="match status" value="1"/>
</dbReference>
<reference evidence="24 25" key="1">
    <citation type="submission" date="2019-03" db="EMBL/GenBank/DDBJ databases">
        <title>Genomic Encyclopedia of Type Strains, Phase IV (KMG-IV): sequencing the most valuable type-strain genomes for metagenomic binning, comparative biology and taxonomic classification.</title>
        <authorList>
            <person name="Goeker M."/>
        </authorList>
    </citation>
    <scope>NUCLEOTIDE SEQUENCE [LARGE SCALE GENOMIC DNA]</scope>
    <source>
        <strain evidence="24 25">LX-B</strain>
    </source>
</reference>
<evidence type="ECO:0000256" key="16">
    <source>
        <dbReference type="ARBA" id="ARBA00033235"/>
    </source>
</evidence>
<dbReference type="RefSeq" id="WP_132015014.1">
    <property type="nucleotide sequence ID" value="NZ_SLUN01000017.1"/>
</dbReference>
<evidence type="ECO:0000256" key="20">
    <source>
        <dbReference type="PIRSR" id="PIRSR000732-3"/>
    </source>
</evidence>
<dbReference type="NCBIfam" id="TIGR01417">
    <property type="entry name" value="PTS_I_fam"/>
    <property type="match status" value="1"/>
</dbReference>
<evidence type="ECO:0000256" key="7">
    <source>
        <dbReference type="ARBA" id="ARBA00016544"/>
    </source>
</evidence>
<dbReference type="InterPro" id="IPR036618">
    <property type="entry name" value="PtsI_HPr-bd_sf"/>
</dbReference>
<evidence type="ECO:0000259" key="22">
    <source>
        <dbReference type="Pfam" id="PF02896"/>
    </source>
</evidence>
<dbReference type="InterPro" id="IPR015813">
    <property type="entry name" value="Pyrv/PenolPyrv_kinase-like_dom"/>
</dbReference>
<gene>
    <name evidence="24" type="ORF">EDC14_101790</name>
</gene>
<evidence type="ECO:0000259" key="21">
    <source>
        <dbReference type="Pfam" id="PF00391"/>
    </source>
</evidence>
<evidence type="ECO:0000313" key="24">
    <source>
        <dbReference type="EMBL" id="TCL65342.1"/>
    </source>
</evidence>
<dbReference type="InterPro" id="IPR036637">
    <property type="entry name" value="Phosphohistidine_dom_sf"/>
</dbReference>
<name>A0A4R1RI73_HYDET</name>
<feature type="domain" description="PEP-utilising enzyme mobile" evidence="21">
    <location>
        <begin position="151"/>
        <end position="223"/>
    </location>
</feature>
<feature type="binding site" evidence="20">
    <location>
        <position position="429"/>
    </location>
    <ligand>
        <name>Mg(2+)</name>
        <dbReference type="ChEBI" id="CHEBI:18420"/>
    </ligand>
</feature>
<evidence type="ECO:0000256" key="11">
    <source>
        <dbReference type="ARBA" id="ARBA00022679"/>
    </source>
</evidence>
<dbReference type="EMBL" id="SLUN01000017">
    <property type="protein sequence ID" value="TCL65342.1"/>
    <property type="molecule type" value="Genomic_DNA"/>
</dbReference>
<dbReference type="InterPro" id="IPR008279">
    <property type="entry name" value="PEP-util_enz_mobile_dom"/>
</dbReference>
<evidence type="ECO:0000256" key="9">
    <source>
        <dbReference type="ARBA" id="ARBA00022490"/>
    </source>
</evidence>
<keyword evidence="25" id="KW-1185">Reference proteome</keyword>
<dbReference type="PROSITE" id="PS00742">
    <property type="entry name" value="PEP_ENZYMES_2"/>
    <property type="match status" value="1"/>
</dbReference>
<keyword evidence="14 17" id="KW-0418">Kinase</keyword>
<dbReference type="InterPro" id="IPR008731">
    <property type="entry name" value="PTS_EIN"/>
</dbReference>
<keyword evidence="13 17" id="KW-0479">Metal-binding</keyword>
<dbReference type="Proteomes" id="UP000295008">
    <property type="component" value="Unassembled WGS sequence"/>
</dbReference>
<dbReference type="Gene3D" id="3.50.30.10">
    <property type="entry name" value="Phosphohistidine domain"/>
    <property type="match status" value="1"/>
</dbReference>
<dbReference type="SUPFAM" id="SSF51621">
    <property type="entry name" value="Phosphoenolpyruvate/pyruvate domain"/>
    <property type="match status" value="1"/>
</dbReference>
<keyword evidence="9 17" id="KW-0963">Cytoplasm</keyword>
<keyword evidence="11 17" id="KW-0808">Transferase</keyword>
<dbReference type="Pfam" id="PF00391">
    <property type="entry name" value="PEP-utilizers"/>
    <property type="match status" value="1"/>
</dbReference>
<feature type="binding site" evidence="19">
    <location>
        <begin position="452"/>
        <end position="453"/>
    </location>
    <ligand>
        <name>phosphoenolpyruvate</name>
        <dbReference type="ChEBI" id="CHEBI:58702"/>
    </ligand>
</feature>
<dbReference type="PIRSF" id="PIRSF000732">
    <property type="entry name" value="PTS_enzyme_I"/>
    <property type="match status" value="1"/>
</dbReference>
<feature type="active site" description="Proton donor" evidence="18">
    <location>
        <position position="500"/>
    </location>
</feature>
<dbReference type="SUPFAM" id="SSF52009">
    <property type="entry name" value="Phosphohistidine domain"/>
    <property type="match status" value="1"/>
</dbReference>
<protein>
    <recommendedName>
        <fullName evidence="7 17">Phosphoenolpyruvate-protein phosphotransferase</fullName>
        <ecNumber evidence="6 17">2.7.3.9</ecNumber>
    </recommendedName>
    <alternativeName>
        <fullName evidence="16 17">Phosphotransferase system, enzyme I</fullName>
    </alternativeName>
</protein>
<dbReference type="PRINTS" id="PR01736">
    <property type="entry name" value="PHPHTRNFRASE"/>
</dbReference>
<feature type="binding site" evidence="19">
    <location>
        <position position="294"/>
    </location>
    <ligand>
        <name>phosphoenolpyruvate</name>
        <dbReference type="ChEBI" id="CHEBI:58702"/>
    </ligand>
</feature>
<dbReference type="InterPro" id="IPR018274">
    <property type="entry name" value="PEP_util_AS"/>
</dbReference>
<dbReference type="Gene3D" id="1.10.274.10">
    <property type="entry name" value="PtsI, HPr-binding domain"/>
    <property type="match status" value="1"/>
</dbReference>
<accession>A0A4R1RI73</accession>
<feature type="binding site" evidence="19">
    <location>
        <position position="330"/>
    </location>
    <ligand>
        <name>phosphoenolpyruvate</name>
        <dbReference type="ChEBI" id="CHEBI:58702"/>
    </ligand>
</feature>
<dbReference type="InterPro" id="IPR023151">
    <property type="entry name" value="PEP_util_CS"/>
</dbReference>
<dbReference type="InterPro" id="IPR024692">
    <property type="entry name" value="PTS_EI"/>
</dbReference>
<evidence type="ECO:0000256" key="14">
    <source>
        <dbReference type="ARBA" id="ARBA00022777"/>
    </source>
</evidence>
<comment type="subcellular location">
    <subcellularLocation>
        <location evidence="4 17">Cytoplasm</location>
    </subcellularLocation>
</comment>
<evidence type="ECO:0000256" key="15">
    <source>
        <dbReference type="ARBA" id="ARBA00022842"/>
    </source>
</evidence>
<evidence type="ECO:0000256" key="18">
    <source>
        <dbReference type="PIRSR" id="PIRSR000732-1"/>
    </source>
</evidence>
<dbReference type="GO" id="GO:0046872">
    <property type="term" value="F:metal ion binding"/>
    <property type="evidence" value="ECO:0007669"/>
    <property type="project" value="UniProtKB-KW"/>
</dbReference>
<feature type="domain" description="Phosphotransferase system enzyme I N-terminal" evidence="23">
    <location>
        <begin position="3"/>
        <end position="124"/>
    </location>
</feature>
<feature type="domain" description="PEP-utilising enzyme C-terminal" evidence="22">
    <location>
        <begin position="249"/>
        <end position="539"/>
    </location>
</feature>
<keyword evidence="24" id="KW-0670">Pyruvate</keyword>
<evidence type="ECO:0000259" key="23">
    <source>
        <dbReference type="Pfam" id="PF05524"/>
    </source>
</evidence>
<dbReference type="GO" id="GO:0009401">
    <property type="term" value="P:phosphoenolpyruvate-dependent sugar phosphotransferase system"/>
    <property type="evidence" value="ECO:0007669"/>
    <property type="project" value="UniProtKB-KW"/>
</dbReference>
<comment type="catalytic activity">
    <reaction evidence="1 17">
        <text>L-histidyl-[protein] + phosphoenolpyruvate = N(pros)-phospho-L-histidyl-[protein] + pyruvate</text>
        <dbReference type="Rhea" id="RHEA:23880"/>
        <dbReference type="Rhea" id="RHEA-COMP:9745"/>
        <dbReference type="Rhea" id="RHEA-COMP:9746"/>
        <dbReference type="ChEBI" id="CHEBI:15361"/>
        <dbReference type="ChEBI" id="CHEBI:29979"/>
        <dbReference type="ChEBI" id="CHEBI:58702"/>
        <dbReference type="ChEBI" id="CHEBI:64837"/>
        <dbReference type="EC" id="2.7.3.9"/>
    </reaction>
</comment>
<dbReference type="PROSITE" id="PS00370">
    <property type="entry name" value="PEP_ENZYMES_PHOS_SITE"/>
    <property type="match status" value="1"/>
</dbReference>
<keyword evidence="15 17" id="KW-0460">Magnesium</keyword>
<comment type="caution">
    <text evidence="24">The sequence shown here is derived from an EMBL/GenBank/DDBJ whole genome shotgun (WGS) entry which is preliminary data.</text>
</comment>
<evidence type="ECO:0000256" key="19">
    <source>
        <dbReference type="PIRSR" id="PIRSR000732-2"/>
    </source>
</evidence>
<dbReference type="InterPro" id="IPR050499">
    <property type="entry name" value="PEP-utilizing_PTS_enzyme"/>
</dbReference>
<dbReference type="GO" id="GO:0016301">
    <property type="term" value="F:kinase activity"/>
    <property type="evidence" value="ECO:0007669"/>
    <property type="project" value="UniProtKB-KW"/>
</dbReference>
<evidence type="ECO:0000256" key="10">
    <source>
        <dbReference type="ARBA" id="ARBA00022597"/>
    </source>
</evidence>
<evidence type="ECO:0000256" key="8">
    <source>
        <dbReference type="ARBA" id="ARBA00022448"/>
    </source>
</evidence>
<dbReference type="PANTHER" id="PTHR46244:SF3">
    <property type="entry name" value="PHOSPHOENOLPYRUVATE-PROTEIN PHOSPHOTRANSFERASE"/>
    <property type="match status" value="1"/>
</dbReference>
<dbReference type="GO" id="GO:0005737">
    <property type="term" value="C:cytoplasm"/>
    <property type="evidence" value="ECO:0007669"/>
    <property type="project" value="UniProtKB-SubCell"/>
</dbReference>
<evidence type="ECO:0000256" key="6">
    <source>
        <dbReference type="ARBA" id="ARBA00012232"/>
    </source>
</evidence>
<feature type="binding site" evidence="19">
    <location>
        <position position="463"/>
    </location>
    <ligand>
        <name>phosphoenolpyruvate</name>
        <dbReference type="ChEBI" id="CHEBI:58702"/>
    </ligand>
</feature>
<keyword evidence="12 17" id="KW-0598">Phosphotransferase system</keyword>
<dbReference type="InterPro" id="IPR006318">
    <property type="entry name" value="PTS_EI-like"/>
</dbReference>
<evidence type="ECO:0000256" key="5">
    <source>
        <dbReference type="ARBA" id="ARBA00007837"/>
    </source>
</evidence>
<comment type="similarity">
    <text evidence="5 17">Belongs to the PEP-utilizing enzyme family.</text>
</comment>
<comment type="function">
    <text evidence="3 17">General (non sugar-specific) component of the phosphoenolpyruvate-dependent sugar phosphotransferase system (sugar PTS). This major carbohydrate active-transport system catalyzes the phosphorylation of incoming sugar substrates concomitantly with their translocation across the cell membrane. Enzyme I transfers the phosphoryl group from phosphoenolpyruvate (PEP) to the phosphoryl carrier protein (HPr).</text>
</comment>
<dbReference type="Gene3D" id="3.20.20.60">
    <property type="entry name" value="Phosphoenolpyruvate-binding domains"/>
    <property type="match status" value="1"/>
</dbReference>
<evidence type="ECO:0000256" key="12">
    <source>
        <dbReference type="ARBA" id="ARBA00022683"/>
    </source>
</evidence>
<sequence>MIQGIPASAGIAIGNAYRLEQHSLAVVRREIADPGAEQARFQAAVDRAASQIAALVERAKETAGPEQAAIFEAHGMMLADPELQSAVAALIASEKVNAEYALKTVMDQYIDLIGQAESDYLKERAADLRDVAGRVTAALQGVPYQTLSGINDPVILVADDLLPSETAQLDRSKVLGIVTALGGPTSHTAIMARTFGLPAVVGAAEAPALIRSGDPLIVDGAAGRVIVQPAPEEREAYAAARARFLEERAQLAALKNAPAVTRDGHPVELAANIGGPKEVPLALEHGATAIGLFRTEFLYMDQASAPSEEQQFKAYQSVLAQMGERPVIVRTLDIGGDKQLPYLPIGAELNPFLGYRALRLCLDRRDLFKTQLRAIYRASVHGNLRIMFPMVSGVEELRAAKAVAAEVREELAAAGIPFRPDVPLGIMIEIPAAALISDLLAQEADFFSIGTNDLIQYSLAVDRTNQKVAALYNPFHPGVLRLLKLTVDNAHRAGKWVGLCGETGGDPRLIPVLVGLGLDELSMNAGALPAAKKRLRELDFKACAEHARHALGLATAAEIEAYLAESIR</sequence>